<keyword evidence="5" id="KW-0812">Transmembrane</keyword>
<evidence type="ECO:0000256" key="10">
    <source>
        <dbReference type="ARBA" id="ARBA00023033"/>
    </source>
</evidence>
<evidence type="ECO:0000256" key="3">
    <source>
        <dbReference type="ARBA" id="ARBA00010617"/>
    </source>
</evidence>
<evidence type="ECO:0000313" key="14">
    <source>
        <dbReference type="Proteomes" id="UP000235371"/>
    </source>
</evidence>
<dbReference type="Proteomes" id="UP000235371">
    <property type="component" value="Unassembled WGS sequence"/>
</dbReference>
<dbReference type="AlphaFoldDB" id="A0A2J6SWR9"/>
<gene>
    <name evidence="13" type="ORF">K444DRAFT_538378</name>
</gene>
<dbReference type="InterPro" id="IPR036396">
    <property type="entry name" value="Cyt_P450_sf"/>
</dbReference>
<dbReference type="GO" id="GO:0020037">
    <property type="term" value="F:heme binding"/>
    <property type="evidence" value="ECO:0007669"/>
    <property type="project" value="InterPro"/>
</dbReference>
<dbReference type="PANTHER" id="PTHR24305:SF112">
    <property type="entry name" value="L-ORNITHINE-N5-MONOOXYGENASE (EUROFUNG)"/>
    <property type="match status" value="1"/>
</dbReference>
<keyword evidence="4 12" id="KW-0349">Heme</keyword>
<protein>
    <submittedName>
        <fullName evidence="13">Cytochrome P450</fullName>
    </submittedName>
</protein>
<dbReference type="SUPFAM" id="SSF48264">
    <property type="entry name" value="Cytochrome P450"/>
    <property type="match status" value="1"/>
</dbReference>
<comment type="similarity">
    <text evidence="3">Belongs to the cytochrome P450 family.</text>
</comment>
<dbReference type="OrthoDB" id="6692864at2759"/>
<evidence type="ECO:0000256" key="9">
    <source>
        <dbReference type="ARBA" id="ARBA00023004"/>
    </source>
</evidence>
<dbReference type="GO" id="GO:0004497">
    <property type="term" value="F:monooxygenase activity"/>
    <property type="evidence" value="ECO:0007669"/>
    <property type="project" value="UniProtKB-KW"/>
</dbReference>
<evidence type="ECO:0000256" key="12">
    <source>
        <dbReference type="PIRSR" id="PIRSR602401-1"/>
    </source>
</evidence>
<dbReference type="InParanoid" id="A0A2J6SWR9"/>
<dbReference type="GeneID" id="36583614"/>
<dbReference type="GO" id="GO:0016020">
    <property type="term" value="C:membrane"/>
    <property type="evidence" value="ECO:0007669"/>
    <property type="project" value="UniProtKB-SubCell"/>
</dbReference>
<comment type="cofactor">
    <cofactor evidence="1 12">
        <name>heme</name>
        <dbReference type="ChEBI" id="CHEBI:30413"/>
    </cofactor>
</comment>
<keyword evidence="14" id="KW-1185">Reference proteome</keyword>
<dbReference type="Pfam" id="PF00067">
    <property type="entry name" value="p450"/>
    <property type="match status" value="1"/>
</dbReference>
<dbReference type="STRING" id="1095630.A0A2J6SWR9"/>
<keyword evidence="7" id="KW-1133">Transmembrane helix</keyword>
<feature type="non-terminal residue" evidence="13">
    <location>
        <position position="1"/>
    </location>
</feature>
<accession>A0A2J6SWR9</accession>
<comment type="subcellular location">
    <subcellularLocation>
        <location evidence="2">Membrane</location>
    </subcellularLocation>
</comment>
<keyword evidence="10" id="KW-0503">Monooxygenase</keyword>
<dbReference type="Gene3D" id="1.10.630.10">
    <property type="entry name" value="Cytochrome P450"/>
    <property type="match status" value="1"/>
</dbReference>
<evidence type="ECO:0000256" key="4">
    <source>
        <dbReference type="ARBA" id="ARBA00022617"/>
    </source>
</evidence>
<feature type="binding site" description="axial binding residue" evidence="12">
    <location>
        <position position="102"/>
    </location>
    <ligand>
        <name>heme</name>
        <dbReference type="ChEBI" id="CHEBI:30413"/>
    </ligand>
    <ligandPart>
        <name>Fe</name>
        <dbReference type="ChEBI" id="CHEBI:18248"/>
    </ligandPart>
</feature>
<dbReference type="GO" id="GO:0005506">
    <property type="term" value="F:iron ion binding"/>
    <property type="evidence" value="ECO:0007669"/>
    <property type="project" value="InterPro"/>
</dbReference>
<evidence type="ECO:0000256" key="7">
    <source>
        <dbReference type="ARBA" id="ARBA00022989"/>
    </source>
</evidence>
<evidence type="ECO:0000256" key="5">
    <source>
        <dbReference type="ARBA" id="ARBA00022692"/>
    </source>
</evidence>
<name>A0A2J6SWR9_9HELO</name>
<evidence type="ECO:0000256" key="6">
    <source>
        <dbReference type="ARBA" id="ARBA00022723"/>
    </source>
</evidence>
<dbReference type="GO" id="GO:0016705">
    <property type="term" value="F:oxidoreductase activity, acting on paired donors, with incorporation or reduction of molecular oxygen"/>
    <property type="evidence" value="ECO:0007669"/>
    <property type="project" value="InterPro"/>
</dbReference>
<dbReference type="PANTHER" id="PTHR24305">
    <property type="entry name" value="CYTOCHROME P450"/>
    <property type="match status" value="1"/>
</dbReference>
<evidence type="ECO:0000313" key="13">
    <source>
        <dbReference type="EMBL" id="PMD55216.1"/>
    </source>
</evidence>
<evidence type="ECO:0000256" key="1">
    <source>
        <dbReference type="ARBA" id="ARBA00001971"/>
    </source>
</evidence>
<dbReference type="PRINTS" id="PR00463">
    <property type="entry name" value="EP450I"/>
</dbReference>
<evidence type="ECO:0000256" key="2">
    <source>
        <dbReference type="ARBA" id="ARBA00004370"/>
    </source>
</evidence>
<evidence type="ECO:0000256" key="11">
    <source>
        <dbReference type="ARBA" id="ARBA00023136"/>
    </source>
</evidence>
<keyword evidence="11" id="KW-0472">Membrane</keyword>
<organism evidence="13 14">
    <name type="scientific">Hyaloscypha bicolor E</name>
    <dbReference type="NCBI Taxonomy" id="1095630"/>
    <lineage>
        <taxon>Eukaryota</taxon>
        <taxon>Fungi</taxon>
        <taxon>Dikarya</taxon>
        <taxon>Ascomycota</taxon>
        <taxon>Pezizomycotina</taxon>
        <taxon>Leotiomycetes</taxon>
        <taxon>Helotiales</taxon>
        <taxon>Hyaloscyphaceae</taxon>
        <taxon>Hyaloscypha</taxon>
        <taxon>Hyaloscypha bicolor</taxon>
    </lineage>
</organism>
<dbReference type="RefSeq" id="XP_024732120.1">
    <property type="nucleotide sequence ID" value="XM_024875534.1"/>
</dbReference>
<sequence>TVEGVQNAKYLNAAINEALRLCNSVPSGAQAANPPQGIDVAGFHIPGNVNVPVSQLGLMTDERYLPSVTKFMPARRTGERPERLNEFSRKGFMPFGFSVHSCVRKRLALNEMRIVVAKIAREFDVVLWESYNEELLESEWKDCFA</sequence>
<evidence type="ECO:0000256" key="8">
    <source>
        <dbReference type="ARBA" id="ARBA00023002"/>
    </source>
</evidence>
<dbReference type="InterPro" id="IPR001128">
    <property type="entry name" value="Cyt_P450"/>
</dbReference>
<keyword evidence="6 12" id="KW-0479">Metal-binding</keyword>
<dbReference type="InterPro" id="IPR002401">
    <property type="entry name" value="Cyt_P450_E_grp-I"/>
</dbReference>
<keyword evidence="8" id="KW-0560">Oxidoreductase</keyword>
<dbReference type="InterPro" id="IPR050121">
    <property type="entry name" value="Cytochrome_P450_monoxygenase"/>
</dbReference>
<keyword evidence="9 12" id="KW-0408">Iron</keyword>
<dbReference type="EMBL" id="KZ613856">
    <property type="protein sequence ID" value="PMD55216.1"/>
    <property type="molecule type" value="Genomic_DNA"/>
</dbReference>
<reference evidence="13 14" key="1">
    <citation type="submission" date="2016-04" db="EMBL/GenBank/DDBJ databases">
        <title>A degradative enzymes factory behind the ericoid mycorrhizal symbiosis.</title>
        <authorList>
            <consortium name="DOE Joint Genome Institute"/>
            <person name="Martino E."/>
            <person name="Morin E."/>
            <person name="Grelet G."/>
            <person name="Kuo A."/>
            <person name="Kohler A."/>
            <person name="Daghino S."/>
            <person name="Barry K."/>
            <person name="Choi C."/>
            <person name="Cichocki N."/>
            <person name="Clum A."/>
            <person name="Copeland A."/>
            <person name="Hainaut M."/>
            <person name="Haridas S."/>
            <person name="Labutti K."/>
            <person name="Lindquist E."/>
            <person name="Lipzen A."/>
            <person name="Khouja H.-R."/>
            <person name="Murat C."/>
            <person name="Ohm R."/>
            <person name="Olson A."/>
            <person name="Spatafora J."/>
            <person name="Veneault-Fourrey C."/>
            <person name="Henrissat B."/>
            <person name="Grigoriev I."/>
            <person name="Martin F."/>
            <person name="Perotto S."/>
        </authorList>
    </citation>
    <scope>NUCLEOTIDE SEQUENCE [LARGE SCALE GENOMIC DNA]</scope>
    <source>
        <strain evidence="13 14">E</strain>
    </source>
</reference>
<proteinExistence type="inferred from homology"/>